<keyword evidence="5" id="KW-0560">Oxidoreductase</keyword>
<dbReference type="InterPro" id="IPR032862">
    <property type="entry name" value="ALKBH6"/>
</dbReference>
<dbReference type="Proteomes" id="UP000002748">
    <property type="component" value="Unassembled WGS sequence"/>
</dbReference>
<accession>J8TYQ9</accession>
<dbReference type="InterPro" id="IPR037151">
    <property type="entry name" value="AlkB-like_sf"/>
</dbReference>
<comment type="similarity">
    <text evidence="2">Belongs to the alkB family.</text>
</comment>
<evidence type="ECO:0000256" key="6">
    <source>
        <dbReference type="ARBA" id="ARBA00023004"/>
    </source>
</evidence>
<keyword evidence="6" id="KW-0408">Iron</keyword>
<dbReference type="PANTHER" id="PTHR46030">
    <property type="entry name" value="ALPHA-KETOGLUTARATE-DEPENDENT DIOXYGENASE ALKB HOMOLOG 6"/>
    <property type="match status" value="1"/>
</dbReference>
<dbReference type="GO" id="GO:0005634">
    <property type="term" value="C:nucleus"/>
    <property type="evidence" value="ECO:0007669"/>
    <property type="project" value="UniProtKB-SubCell"/>
</dbReference>
<sequence>MLGMFRVEKRDDYAYRRYDMRSVGVGPTKTTETAVRGRERSVRQRETELVQGAGPSVAEIRREFNRASAVQADYYEDEEDYPDDDDYYDDELEEVEGPLAARDLVRRLDRLEALDAAAKAYDESFDLRDLRDFRDLRELQLSDGEISHPPPYPDSRGSPRSHSPPRNRPVLTTIFFSFVNRYIAPHLPEDIQAILHDPPSLNDPASLVPLLRAAAPYTQYLLVLVALYVVWAFVTGIVFYLGRFLRFCFRIGPVLAIIAWVMASTGQGGIDVLFDALKAYAGEGAGNNRQAGRYGGAGGAGGVPRGAAIADPDVSPASGLPNVRWRSITLLDTSSSVSTSAMSESPKEVRLDGLQKDKVQGLPPCAYYIRDFITEEEEEYLLRKVSAVNLKSFGRAFLETESSGACYLRARTGISALQLPTPTCRAQSLPSLPPSCLLRTLSGERDAATEMEDGWKWEAYWGGTLSKNGVLLPEPMPEWLDSRGITERIDSLLDDAAGSSGGEHALGINQVLINEYAPGQGIAPHEDGPAFSPLVTTLSLGSVTVLDLHHYVRPDAPSPPMIVVASEDGESGRAIAAVPLGHVLLERRSLFVLTGALYQSHLHGIAARTEDWVRAPQTEPPSEVNSTAEANGEGNAEQKDKKEGAAGETQPGAPVIIANADLLSPIPKTLVSSPEGLKYERETRVSLTFRHAKKVLKGGKFSMLGGALRRT</sequence>
<feature type="region of interest" description="Disordered" evidence="8">
    <location>
        <begin position="616"/>
        <end position="651"/>
    </location>
</feature>
<comment type="caution">
    <text evidence="11">The sequence shown here is derived from an EMBL/GenBank/DDBJ whole genome shotgun (WGS) entry which is preliminary data.</text>
</comment>
<evidence type="ECO:0000256" key="1">
    <source>
        <dbReference type="ARBA" id="ARBA00004123"/>
    </source>
</evidence>
<feature type="region of interest" description="Disordered" evidence="8">
    <location>
        <begin position="26"/>
        <end position="54"/>
    </location>
</feature>
<evidence type="ECO:0000256" key="8">
    <source>
        <dbReference type="SAM" id="MobiDB-lite"/>
    </source>
</evidence>
<dbReference type="OrthoDB" id="412814at2759"/>
<dbReference type="EMBL" id="ALBS01000006">
    <property type="protein sequence ID" value="EJT53197.1"/>
    <property type="molecule type" value="Genomic_DNA"/>
</dbReference>
<dbReference type="KEGG" id="tasa:A1Q1_07572"/>
<keyword evidence="3" id="KW-0479">Metal-binding</keyword>
<comment type="subcellular location">
    <subcellularLocation>
        <location evidence="1">Nucleus</location>
    </subcellularLocation>
</comment>
<dbReference type="GO" id="GO:0051213">
    <property type="term" value="F:dioxygenase activity"/>
    <property type="evidence" value="ECO:0007669"/>
    <property type="project" value="UniProtKB-KW"/>
</dbReference>
<dbReference type="AlphaFoldDB" id="J8TYQ9"/>
<feature type="compositionally biased region" description="Basic and acidic residues" evidence="8">
    <location>
        <begin position="35"/>
        <end position="48"/>
    </location>
</feature>
<dbReference type="RefSeq" id="XP_014184263.1">
    <property type="nucleotide sequence ID" value="XM_014328788.1"/>
</dbReference>
<dbReference type="PROSITE" id="PS51471">
    <property type="entry name" value="FE2OG_OXY"/>
    <property type="match status" value="1"/>
</dbReference>
<evidence type="ECO:0000313" key="12">
    <source>
        <dbReference type="Proteomes" id="UP000002748"/>
    </source>
</evidence>
<dbReference type="PANTHER" id="PTHR46030:SF1">
    <property type="entry name" value="ALPHA-KETOGLUTARATE-DEPENDENT DIOXYGENASE ALKB HOMOLOG 6"/>
    <property type="match status" value="1"/>
</dbReference>
<dbReference type="GO" id="GO:0046872">
    <property type="term" value="F:metal ion binding"/>
    <property type="evidence" value="ECO:0007669"/>
    <property type="project" value="UniProtKB-KW"/>
</dbReference>
<feature type="region of interest" description="Disordered" evidence="8">
    <location>
        <begin position="143"/>
        <end position="166"/>
    </location>
</feature>
<keyword evidence="4" id="KW-0223">Dioxygenase</keyword>
<keyword evidence="9" id="KW-1133">Transmembrane helix</keyword>
<proteinExistence type="inferred from homology"/>
<protein>
    <recommendedName>
        <fullName evidence="10">Fe2OG dioxygenase domain-containing protein</fullName>
    </recommendedName>
</protein>
<feature type="transmembrane region" description="Helical" evidence="9">
    <location>
        <begin position="220"/>
        <end position="240"/>
    </location>
</feature>
<evidence type="ECO:0000256" key="5">
    <source>
        <dbReference type="ARBA" id="ARBA00023002"/>
    </source>
</evidence>
<gene>
    <name evidence="11" type="ORF">A1Q1_07572</name>
</gene>
<evidence type="ECO:0000256" key="4">
    <source>
        <dbReference type="ARBA" id="ARBA00022964"/>
    </source>
</evidence>
<dbReference type="HOGENOM" id="CLU_388399_0_0_1"/>
<keyword evidence="9" id="KW-0812">Transmembrane</keyword>
<dbReference type="InterPro" id="IPR005123">
    <property type="entry name" value="Oxoglu/Fe-dep_dioxygenase_dom"/>
</dbReference>
<feature type="domain" description="Fe2OG dioxygenase" evidence="10">
    <location>
        <begin position="507"/>
        <end position="693"/>
    </location>
</feature>
<evidence type="ECO:0000313" key="11">
    <source>
        <dbReference type="EMBL" id="EJT53197.1"/>
    </source>
</evidence>
<dbReference type="VEuPathDB" id="FungiDB:A1Q1_07572"/>
<dbReference type="SUPFAM" id="SSF51197">
    <property type="entry name" value="Clavaminate synthase-like"/>
    <property type="match status" value="1"/>
</dbReference>
<keyword evidence="9" id="KW-0472">Membrane</keyword>
<dbReference type="Gene3D" id="2.60.120.590">
    <property type="entry name" value="Alpha-ketoglutarate-dependent dioxygenase AlkB-like"/>
    <property type="match status" value="1"/>
</dbReference>
<reference evidence="11 12" key="1">
    <citation type="journal article" date="2012" name="Eukaryot. Cell">
        <title>Draft genome sequence of CBS 2479, the standard type strain of Trichosporon asahii.</title>
        <authorList>
            <person name="Yang R.Y."/>
            <person name="Li H.T."/>
            <person name="Zhu H."/>
            <person name="Zhou G.P."/>
            <person name="Wang M."/>
            <person name="Wang L."/>
        </authorList>
    </citation>
    <scope>NUCLEOTIDE SEQUENCE [LARGE SCALE GENOMIC DNA]</scope>
    <source>
        <strain evidence="12">ATCC 90039 / CBS 2479 / JCM 2466 / KCTC 7840 / NCYC 2677 / UAMH 7654</strain>
    </source>
</reference>
<name>J8TYQ9_TRIAS</name>
<evidence type="ECO:0000259" key="10">
    <source>
        <dbReference type="PROSITE" id="PS51471"/>
    </source>
</evidence>
<evidence type="ECO:0000256" key="9">
    <source>
        <dbReference type="SAM" id="Phobius"/>
    </source>
</evidence>
<evidence type="ECO:0000256" key="3">
    <source>
        <dbReference type="ARBA" id="ARBA00022723"/>
    </source>
</evidence>
<keyword evidence="7" id="KW-0539">Nucleus</keyword>
<organism evidence="11 12">
    <name type="scientific">Trichosporon asahii var. asahii (strain ATCC 90039 / CBS 2479 / JCM 2466 / KCTC 7840 / NBRC 103889/ NCYC 2677 / UAMH 7654)</name>
    <name type="common">Yeast</name>
    <dbReference type="NCBI Taxonomy" id="1186058"/>
    <lineage>
        <taxon>Eukaryota</taxon>
        <taxon>Fungi</taxon>
        <taxon>Dikarya</taxon>
        <taxon>Basidiomycota</taxon>
        <taxon>Agaricomycotina</taxon>
        <taxon>Tremellomycetes</taxon>
        <taxon>Trichosporonales</taxon>
        <taxon>Trichosporonaceae</taxon>
        <taxon>Trichosporon</taxon>
    </lineage>
</organism>
<evidence type="ECO:0000256" key="7">
    <source>
        <dbReference type="ARBA" id="ARBA00023242"/>
    </source>
</evidence>
<feature type="compositionally biased region" description="Basic and acidic residues" evidence="8">
    <location>
        <begin position="636"/>
        <end position="645"/>
    </location>
</feature>
<feature type="transmembrane region" description="Helical" evidence="9">
    <location>
        <begin position="247"/>
        <end position="263"/>
    </location>
</feature>
<dbReference type="GeneID" id="25991084"/>
<evidence type="ECO:0000256" key="2">
    <source>
        <dbReference type="ARBA" id="ARBA00007879"/>
    </source>
</evidence>